<dbReference type="eggNOG" id="KOG1217">
    <property type="taxonomic scope" value="Eukaryota"/>
</dbReference>
<evidence type="ECO:0000313" key="3">
    <source>
        <dbReference type="Proteomes" id="UP000006671"/>
    </source>
</evidence>
<dbReference type="AlphaFoldDB" id="D2W454"/>
<protein>
    <submittedName>
        <fullName evidence="2">Predicted protein</fullName>
    </submittedName>
</protein>
<keyword evidence="3" id="KW-1185">Reference proteome</keyword>
<evidence type="ECO:0000313" key="2">
    <source>
        <dbReference type="EMBL" id="EFC36152.1"/>
    </source>
</evidence>
<dbReference type="InParanoid" id="D2W454"/>
<dbReference type="PROSITE" id="PS01248">
    <property type="entry name" value="EGF_LAM_1"/>
    <property type="match status" value="1"/>
</dbReference>
<dbReference type="InterPro" id="IPR051830">
    <property type="entry name" value="NOTCH_homolog"/>
</dbReference>
<dbReference type="InterPro" id="IPR000742">
    <property type="entry name" value="EGF"/>
</dbReference>
<evidence type="ECO:0000259" key="1">
    <source>
        <dbReference type="PROSITE" id="PS51886"/>
    </source>
</evidence>
<dbReference type="PANTHER" id="PTHR24033:SF151">
    <property type="entry name" value="NOTCH 2"/>
    <property type="match status" value="1"/>
</dbReference>
<dbReference type="VEuPathDB" id="AmoebaDB:NAEGRDRAFT_76184"/>
<dbReference type="Proteomes" id="UP000006671">
    <property type="component" value="Unassembled WGS sequence"/>
</dbReference>
<dbReference type="SMART" id="SM00181">
    <property type="entry name" value="EGF"/>
    <property type="match status" value="6"/>
</dbReference>
<gene>
    <name evidence="2" type="ORF">NAEGRDRAFT_76184</name>
</gene>
<dbReference type="KEGG" id="ngr:NAEGRDRAFT_76184"/>
<dbReference type="OrthoDB" id="6130531at2759"/>
<dbReference type="SMART" id="SM00584">
    <property type="entry name" value="TLDc"/>
    <property type="match status" value="1"/>
</dbReference>
<dbReference type="PROSITE" id="PS51886">
    <property type="entry name" value="TLDC"/>
    <property type="match status" value="1"/>
</dbReference>
<name>D2W454_NAEGR</name>
<dbReference type="InterPro" id="IPR002049">
    <property type="entry name" value="LE_dom"/>
</dbReference>
<dbReference type="GeneID" id="8860495"/>
<dbReference type="EMBL" id="GG738937">
    <property type="protein sequence ID" value="EFC36152.1"/>
    <property type="molecule type" value="Genomic_DNA"/>
</dbReference>
<dbReference type="InterPro" id="IPR006571">
    <property type="entry name" value="TLDc_dom"/>
</dbReference>
<dbReference type="PANTHER" id="PTHR24033">
    <property type="entry name" value="EGF-LIKE DOMAIN-CONTAINING PROTEIN"/>
    <property type="match status" value="1"/>
</dbReference>
<dbReference type="STRING" id="5762.D2W454"/>
<feature type="domain" description="TLDc" evidence="1">
    <location>
        <begin position="293"/>
        <end position="469"/>
    </location>
</feature>
<dbReference type="Pfam" id="PF07534">
    <property type="entry name" value="TLD"/>
    <property type="match status" value="1"/>
</dbReference>
<dbReference type="Gene3D" id="2.10.25.10">
    <property type="entry name" value="Laminin"/>
    <property type="match status" value="1"/>
</dbReference>
<reference evidence="2 3" key="1">
    <citation type="journal article" date="2010" name="Cell">
        <title>The genome of Naegleria gruberi illuminates early eukaryotic versatility.</title>
        <authorList>
            <person name="Fritz-Laylin L.K."/>
            <person name="Prochnik S.E."/>
            <person name="Ginger M.L."/>
            <person name="Dacks J.B."/>
            <person name="Carpenter M.L."/>
            <person name="Field M.C."/>
            <person name="Kuo A."/>
            <person name="Paredez A."/>
            <person name="Chapman J."/>
            <person name="Pham J."/>
            <person name="Shu S."/>
            <person name="Neupane R."/>
            <person name="Cipriano M."/>
            <person name="Mancuso J."/>
            <person name="Tu H."/>
            <person name="Salamov A."/>
            <person name="Lindquist E."/>
            <person name="Shapiro H."/>
            <person name="Lucas S."/>
            <person name="Grigoriev I.V."/>
            <person name="Cande W.Z."/>
            <person name="Fulton C."/>
            <person name="Rokhsar D.S."/>
            <person name="Dawson S.C."/>
        </authorList>
    </citation>
    <scope>NUCLEOTIDE SEQUENCE [LARGE SCALE GENOMIC DNA]</scope>
    <source>
        <strain evidence="2 3">NEG-M</strain>
    </source>
</reference>
<organism evidence="3">
    <name type="scientific">Naegleria gruberi</name>
    <name type="common">Amoeba</name>
    <dbReference type="NCBI Taxonomy" id="5762"/>
    <lineage>
        <taxon>Eukaryota</taxon>
        <taxon>Discoba</taxon>
        <taxon>Heterolobosea</taxon>
        <taxon>Tetramitia</taxon>
        <taxon>Eutetramitia</taxon>
        <taxon>Vahlkampfiidae</taxon>
        <taxon>Naegleria</taxon>
    </lineage>
</organism>
<dbReference type="RefSeq" id="XP_002668896.1">
    <property type="nucleotide sequence ID" value="XM_002668850.1"/>
</dbReference>
<proteinExistence type="predicted"/>
<sequence>MTSTIAKRQKQADKIQSTIDGLESEVDIIGKRCKHYGGEDCDIACAEGRRGYDCLAPVCDSKCSICESPGNCSQCSTNHDGATCSLCKTGWTGATCSTPVCDSKCTTCGSPSVCSVCSGNYDGTTCSICKTGWSGITCSTPVCDSKCTTCASPGVCSVCSGNWQGSTCSTCKTGWTGATCSTPICDSKCTTCASPGQCSVCSAGWTGATCSTPVCDSKCTTCTSPGQCSVCSSGWTGATCSTPVCDSKCTTCTSPGVCSVCSGNWDGPSCSVCKTSWTGSSCNLALGDFANSPLFSASYGARLITSILSGVMKKTPTRLYRAMGNGYHPYAFHNACNGYSSTVTIVKTSAGAVFGAYLSIPWEDYNAGDIRILKTFSDPNAFLFSMVTSSGVERFVKLGYSGAVGQTVTYNFITHPLFGASDIYLGQGMSFQPAPDAYSKPATFQPLEPNWSYGTTYSFTVSDYEVYSV</sequence>
<accession>D2W454</accession>
<dbReference type="OMA" id="CKTTTAN"/>